<protein>
    <submittedName>
        <fullName evidence="2">Phenylacetate--CoA ligase family protein</fullName>
    </submittedName>
</protein>
<dbReference type="AlphaFoldDB" id="A0A4Z0HE99"/>
<keyword evidence="3" id="KW-1185">Reference proteome</keyword>
<dbReference type="RefSeq" id="WP_135336827.1">
    <property type="nucleotide sequence ID" value="NZ_JBHLTX010000013.1"/>
</dbReference>
<dbReference type="OrthoDB" id="580775at2"/>
<proteinExistence type="predicted"/>
<dbReference type="Pfam" id="PF00501">
    <property type="entry name" value="AMP-binding"/>
    <property type="match status" value="1"/>
</dbReference>
<feature type="domain" description="AMP-dependent synthetase/ligase" evidence="1">
    <location>
        <begin position="132"/>
        <end position="327"/>
    </location>
</feature>
<dbReference type="PANTHER" id="PTHR36932">
    <property type="entry name" value="CAPSULAR POLYSACCHARIDE BIOSYNTHESIS PROTEIN"/>
    <property type="match status" value="1"/>
</dbReference>
<dbReference type="Gene3D" id="3.40.50.12780">
    <property type="entry name" value="N-terminal domain of ligase-like"/>
    <property type="match status" value="1"/>
</dbReference>
<organism evidence="2 3">
    <name type="scientific">Streptomyces palmae</name>
    <dbReference type="NCBI Taxonomy" id="1701085"/>
    <lineage>
        <taxon>Bacteria</taxon>
        <taxon>Bacillati</taxon>
        <taxon>Actinomycetota</taxon>
        <taxon>Actinomycetes</taxon>
        <taxon>Kitasatosporales</taxon>
        <taxon>Streptomycetaceae</taxon>
        <taxon>Streptomyces</taxon>
    </lineage>
</organism>
<evidence type="ECO:0000313" key="2">
    <source>
        <dbReference type="EMBL" id="TGB19631.1"/>
    </source>
</evidence>
<name>A0A4Z0HE99_9ACTN</name>
<dbReference type="InterPro" id="IPR042099">
    <property type="entry name" value="ANL_N_sf"/>
</dbReference>
<keyword evidence="2" id="KW-0436">Ligase</keyword>
<sequence length="472" mass="50899">MFDAGIRQFRMALAMVLGRPINVRSAERLVEDALATLAEFGSPGEDVEQLLHGAAAGEAQMRTDLTNRALRRTAKRLAAKSPFYADHFAAAGVDPATLSLENIGTVPVTTKTDLVKRPRDFLCSEPFLASRTTGTTGRPTEVWYSRYEERLWPALVALSQVVRGNIRTTDMIQFNVSSRATGTAYTEMQVARMAGATIRMVGLIPPAETLDVTAGTDESAPTLMVTYPSYLGQLVRLARERGLGPADFRLRSIAVGSEVLSPALAAAAEATFGAAVEDLYGMTEISPVAGALCRQRHLHIDGGVGLVEVCDLDTGRKAAPGELGTIVATPFYPYRECMPVFRYDTRDLVRQLPDAPLDCEMQNVPATSHILGKADHVLRTQDGPVTSRDIVEVLDALPGARWPMRYGAEVVDGRLHVTVAASSIPETTGIARYFADAGMDATVDVVPVEGARLRRLRCDLLEHSFSSIGGAA</sequence>
<dbReference type="EMBL" id="SRID01000001">
    <property type="protein sequence ID" value="TGB19631.1"/>
    <property type="molecule type" value="Genomic_DNA"/>
</dbReference>
<dbReference type="SUPFAM" id="SSF56801">
    <property type="entry name" value="Acetyl-CoA synthetase-like"/>
    <property type="match status" value="1"/>
</dbReference>
<gene>
    <name evidence="2" type="ORF">E4099_00365</name>
</gene>
<dbReference type="GO" id="GO:0016874">
    <property type="term" value="F:ligase activity"/>
    <property type="evidence" value="ECO:0007669"/>
    <property type="project" value="UniProtKB-KW"/>
</dbReference>
<dbReference type="InterPro" id="IPR000873">
    <property type="entry name" value="AMP-dep_synth/lig_dom"/>
</dbReference>
<reference evidence="2 3" key="1">
    <citation type="submission" date="2019-03" db="EMBL/GenBank/DDBJ databases">
        <authorList>
            <person name="Gonzalez-Pimentel J.L."/>
        </authorList>
    </citation>
    <scope>NUCLEOTIDE SEQUENCE [LARGE SCALE GENOMIC DNA]</scope>
    <source>
        <strain evidence="2 3">JCM 31289</strain>
    </source>
</reference>
<comment type="caution">
    <text evidence="2">The sequence shown here is derived from an EMBL/GenBank/DDBJ whole genome shotgun (WGS) entry which is preliminary data.</text>
</comment>
<dbReference type="Proteomes" id="UP000297948">
    <property type="component" value="Unassembled WGS sequence"/>
</dbReference>
<accession>A0A4Z0HE99</accession>
<evidence type="ECO:0000259" key="1">
    <source>
        <dbReference type="Pfam" id="PF00501"/>
    </source>
</evidence>
<dbReference type="InterPro" id="IPR053158">
    <property type="entry name" value="CapK_Type1_Caps_Biosynth"/>
</dbReference>
<evidence type="ECO:0000313" key="3">
    <source>
        <dbReference type="Proteomes" id="UP000297948"/>
    </source>
</evidence>
<dbReference type="PANTHER" id="PTHR36932:SF1">
    <property type="entry name" value="CAPSULAR POLYSACCHARIDE BIOSYNTHESIS PROTEIN"/>
    <property type="match status" value="1"/>
</dbReference>